<dbReference type="Proteomes" id="UP000628442">
    <property type="component" value="Unassembled WGS sequence"/>
</dbReference>
<dbReference type="SUPFAM" id="SSF90123">
    <property type="entry name" value="ABC transporter transmembrane region"/>
    <property type="match status" value="1"/>
</dbReference>
<evidence type="ECO:0000256" key="8">
    <source>
        <dbReference type="ARBA" id="ARBA00023136"/>
    </source>
</evidence>
<feature type="transmembrane region" description="Helical" evidence="11">
    <location>
        <begin position="904"/>
        <end position="928"/>
    </location>
</feature>
<evidence type="ECO:0000256" key="11">
    <source>
        <dbReference type="SAM" id="Phobius"/>
    </source>
</evidence>
<dbReference type="GO" id="GO:0005886">
    <property type="term" value="C:plasma membrane"/>
    <property type="evidence" value="ECO:0007669"/>
    <property type="project" value="UniProtKB-SubCell"/>
</dbReference>
<sequence length="1400" mass="146204">MLAIMLAHFGRHATLAELRELTGISRHCLHAGDIARAARHYGLSARVLRKEPETLAALGLPLIVHLDFIHFAVVEEITERRVRINDPARGQTWLAREEFDERFTGIAIALAPGPDFQPAGAARALWPRLRTLLADAGKGTLPGIAAAVLALSAAPVLLAAAIPAARDPAVLVVLAGAALAGRAAARWLLEQLLDRGERHLGTALRQRLCDHLTRQPQAFFDYRVPAALHRLAALPATMAATLRRDIALPLAEAADAALLLAALAVLAPLPALGAAGILALAAGAMTWQVHAARWTLQPWLAGGSATPPGAKDDLEQAATLDQAAERLQASAGAHADAARQAQQAAPALRRLYLPAQAAALLIALLPVLAGMDAVQAVAFLLLALAPARLLPALARLPAVLYQLRGQLQLLDDVRHEPGHPSGQPAAPRPAPDGPLSAHDLVFGYARTREPVLHGVSLTVAPGELLGIAGAAGGGKSTLAKLLCGLATPWSGTVTLGGHDVAQLAPGTIAWLDKQPFFHTGSVRDNLRLWQPAAPLSDDALWQALRDACVDDVIAARGGLDARMGADGAGFSGGQRQRLAIARALAAAPRCVILDEVTDGLDPVLERALLANLRRRGCTVIVVSHRIGTLRACDRVLHLEHGRIGGQPPAACGAAGIPDLAAELPEVPPPVPDAAMLHACLRALCRHAGPPSRDGSMAPLAGPAAARSRGQVVDAAARAHGLALRPVRMTVACWWRMDPGPLLVFRRGDGAPAVLLPHAGQPGRFTVIDANGRRPLASQPAATFDVAAWAPMPHSPSVPAWLRSAAAPGIYGVLLACVLAAAPFSLPAALSLLAAALLWSWQADTRIGRITEHAAAAVAARLHARLYALAPAALQRHGSTLLHEGAQAGARLVLMLQDRAGGIALPLRAATLAACVAGLCMLAPSLWWLWLGAPLAAWLPLAWQATAAQARCRLRHAHVERRRHRFLFTVLAHATTLRAAGRVQAALAHWLALPWRAPASLRRADQAAVAWRDAWPLAALALLPALLSAYLPAMSPGVVPALALVLLFERALHEAGRLGAFAGRWLDTLPERRAMALLSCAPVAPPAAGEPFSAAPALAIRDARYTYPGSGRPALDGVTLDLPAGRITALAGPSGSGKSTLLRALPGFLPLAGGVIECDGGPADGAALARLRSTLGIVAQDETLEIAGPLRWQLAGNGDWPLAEVQAALRAAELADDVARMPMGLQTIVDAANLSTGQVQRLLIARCLLRRPRVLVLDEATSALPDALQQRVLANVRALGITCLLVSHRASALACADQVAVMAAGRIVCSGAPDDPAVRAALLAHAGQEQRDDVEASPQPLDVPAPSQPQGTVRRGLFRAVALERYQGTGPVTAPLLLAHPLRRGVMAGATIVLLAAAALV</sequence>
<dbReference type="CDD" id="cd03228">
    <property type="entry name" value="ABCC_MRP_Like"/>
    <property type="match status" value="2"/>
</dbReference>
<dbReference type="Pfam" id="PF00005">
    <property type="entry name" value="ABC_tran"/>
    <property type="match status" value="2"/>
</dbReference>
<dbReference type="GO" id="GO:0006508">
    <property type="term" value="P:proteolysis"/>
    <property type="evidence" value="ECO:0007669"/>
    <property type="project" value="InterPro"/>
</dbReference>
<dbReference type="Gene3D" id="3.90.70.10">
    <property type="entry name" value="Cysteine proteinases"/>
    <property type="match status" value="1"/>
</dbReference>
<dbReference type="InterPro" id="IPR017871">
    <property type="entry name" value="ABC_transporter-like_CS"/>
</dbReference>
<evidence type="ECO:0000256" key="9">
    <source>
        <dbReference type="ARBA" id="ARBA00043264"/>
    </source>
</evidence>
<evidence type="ECO:0000256" key="6">
    <source>
        <dbReference type="ARBA" id="ARBA00022927"/>
    </source>
</evidence>
<evidence type="ECO:0000313" key="15">
    <source>
        <dbReference type="EMBL" id="GGY61815.1"/>
    </source>
</evidence>
<keyword evidence="4" id="KW-0547">Nucleotide-binding</keyword>
<dbReference type="InterPro" id="IPR003439">
    <property type="entry name" value="ABC_transporter-like_ATP-bd"/>
</dbReference>
<keyword evidence="9" id="KW-0080">Bacteriocin transport</keyword>
<dbReference type="Gene3D" id="3.40.50.300">
    <property type="entry name" value="P-loop containing nucleotide triphosphate hydrolases"/>
    <property type="match status" value="2"/>
</dbReference>
<gene>
    <name evidence="15" type="ORF">GCM10007387_50500</name>
</gene>
<dbReference type="PROSITE" id="PS50893">
    <property type="entry name" value="ABC_TRANSPORTER_2"/>
    <property type="match status" value="2"/>
</dbReference>
<keyword evidence="6" id="KW-0813">Transport</keyword>
<dbReference type="Pfam" id="PF03412">
    <property type="entry name" value="Peptidase_C39"/>
    <property type="match status" value="1"/>
</dbReference>
<organism evidence="15 16">
    <name type="scientific">Pseudoduganella albidiflava</name>
    <dbReference type="NCBI Taxonomy" id="321983"/>
    <lineage>
        <taxon>Bacteria</taxon>
        <taxon>Pseudomonadati</taxon>
        <taxon>Pseudomonadota</taxon>
        <taxon>Betaproteobacteria</taxon>
        <taxon>Burkholderiales</taxon>
        <taxon>Oxalobacteraceae</taxon>
        <taxon>Telluria group</taxon>
        <taxon>Pseudoduganella</taxon>
    </lineage>
</organism>
<keyword evidence="6" id="KW-0653">Protein transport</keyword>
<comment type="subcellular location">
    <subcellularLocation>
        <location evidence="1">Cell membrane</location>
        <topology evidence="1">Multi-pass membrane protein</topology>
    </subcellularLocation>
</comment>
<feature type="region of interest" description="Disordered" evidence="10">
    <location>
        <begin position="413"/>
        <end position="432"/>
    </location>
</feature>
<feature type="transmembrane region" description="Helical" evidence="11">
    <location>
        <begin position="168"/>
        <end position="189"/>
    </location>
</feature>
<feature type="domain" description="ABC transmembrane type-1" evidence="13">
    <location>
        <begin position="145"/>
        <end position="293"/>
    </location>
</feature>
<evidence type="ECO:0000259" key="12">
    <source>
        <dbReference type="PROSITE" id="PS50893"/>
    </source>
</evidence>
<dbReference type="InterPro" id="IPR003593">
    <property type="entry name" value="AAA+_ATPase"/>
</dbReference>
<dbReference type="InterPro" id="IPR005074">
    <property type="entry name" value="Peptidase_C39"/>
</dbReference>
<dbReference type="InterPro" id="IPR039421">
    <property type="entry name" value="Type_1_exporter"/>
</dbReference>
<evidence type="ECO:0000259" key="14">
    <source>
        <dbReference type="PROSITE" id="PS50990"/>
    </source>
</evidence>
<comment type="caution">
    <text evidence="15">The sequence shown here is derived from an EMBL/GenBank/DDBJ whole genome shotgun (WGS) entry which is preliminary data.</text>
</comment>
<keyword evidence="3 11" id="KW-0812">Transmembrane</keyword>
<feature type="domain" description="ABC transporter" evidence="12">
    <location>
        <begin position="435"/>
        <end position="663"/>
    </location>
</feature>
<feature type="region of interest" description="Disordered" evidence="10">
    <location>
        <begin position="1328"/>
        <end position="1350"/>
    </location>
</feature>
<dbReference type="SMART" id="SM00382">
    <property type="entry name" value="AAA"/>
    <property type="match status" value="2"/>
</dbReference>
<evidence type="ECO:0000256" key="7">
    <source>
        <dbReference type="ARBA" id="ARBA00022989"/>
    </source>
</evidence>
<accession>A0AA88C552</accession>
<dbReference type="PANTHER" id="PTHR24221:SF654">
    <property type="entry name" value="ATP-BINDING CASSETTE SUB-FAMILY B MEMBER 6"/>
    <property type="match status" value="1"/>
</dbReference>
<dbReference type="InterPro" id="IPR036640">
    <property type="entry name" value="ABC1_TM_sf"/>
</dbReference>
<keyword evidence="2" id="KW-1003">Cell membrane</keyword>
<evidence type="ECO:0000313" key="16">
    <source>
        <dbReference type="Proteomes" id="UP000628442"/>
    </source>
</evidence>
<evidence type="ECO:0000256" key="3">
    <source>
        <dbReference type="ARBA" id="ARBA00022692"/>
    </source>
</evidence>
<keyword evidence="5" id="KW-0067">ATP-binding</keyword>
<protein>
    <recommendedName>
        <fullName evidence="17">ATP-binding cassette domain-containing protein</fullName>
    </recommendedName>
</protein>
<evidence type="ECO:0000256" key="5">
    <source>
        <dbReference type="ARBA" id="ARBA00022840"/>
    </source>
</evidence>
<dbReference type="PROSITE" id="PS00211">
    <property type="entry name" value="ABC_TRANSPORTER_1"/>
    <property type="match status" value="1"/>
</dbReference>
<dbReference type="GO" id="GO:0034040">
    <property type="term" value="F:ATPase-coupled lipid transmembrane transporter activity"/>
    <property type="evidence" value="ECO:0007669"/>
    <property type="project" value="TreeGrafter"/>
</dbReference>
<feature type="domain" description="Peptidase C39" evidence="14">
    <location>
        <begin position="1"/>
        <end position="110"/>
    </location>
</feature>
<dbReference type="SUPFAM" id="SSF52540">
    <property type="entry name" value="P-loop containing nucleoside triphosphate hydrolases"/>
    <property type="match status" value="2"/>
</dbReference>
<dbReference type="GO" id="GO:0140359">
    <property type="term" value="F:ABC-type transporter activity"/>
    <property type="evidence" value="ECO:0007669"/>
    <property type="project" value="InterPro"/>
</dbReference>
<dbReference type="EMBL" id="BMWV01000015">
    <property type="protein sequence ID" value="GGY61815.1"/>
    <property type="molecule type" value="Genomic_DNA"/>
</dbReference>
<dbReference type="GO" id="GO:0008233">
    <property type="term" value="F:peptidase activity"/>
    <property type="evidence" value="ECO:0007669"/>
    <property type="project" value="InterPro"/>
</dbReference>
<reference evidence="15" key="1">
    <citation type="journal article" date="2014" name="Int. J. Syst. Evol. Microbiol.">
        <title>Complete genome sequence of Corynebacterium casei LMG S-19264T (=DSM 44701T), isolated from a smear-ripened cheese.</title>
        <authorList>
            <consortium name="US DOE Joint Genome Institute (JGI-PGF)"/>
            <person name="Walter F."/>
            <person name="Albersmeier A."/>
            <person name="Kalinowski J."/>
            <person name="Ruckert C."/>
        </authorList>
    </citation>
    <scope>NUCLEOTIDE SEQUENCE</scope>
    <source>
        <strain evidence="15">KCTC 12343</strain>
    </source>
</reference>
<keyword evidence="7 11" id="KW-1133">Transmembrane helix</keyword>
<dbReference type="InterPro" id="IPR011527">
    <property type="entry name" value="ABC1_TM_dom"/>
</dbReference>
<evidence type="ECO:0000256" key="4">
    <source>
        <dbReference type="ARBA" id="ARBA00022741"/>
    </source>
</evidence>
<proteinExistence type="predicted"/>
<feature type="transmembrane region" description="Helical" evidence="11">
    <location>
        <begin position="809"/>
        <end position="838"/>
    </location>
</feature>
<feature type="domain" description="ABC transporter" evidence="12">
    <location>
        <begin position="1097"/>
        <end position="1328"/>
    </location>
</feature>
<reference evidence="15" key="2">
    <citation type="submission" date="2022-12" db="EMBL/GenBank/DDBJ databases">
        <authorList>
            <person name="Sun Q."/>
            <person name="Kim S."/>
        </authorList>
    </citation>
    <scope>NUCLEOTIDE SEQUENCE</scope>
    <source>
        <strain evidence="15">KCTC 12343</strain>
    </source>
</reference>
<dbReference type="GO" id="GO:0015031">
    <property type="term" value="P:protein transport"/>
    <property type="evidence" value="ECO:0007669"/>
    <property type="project" value="UniProtKB-KW"/>
</dbReference>
<evidence type="ECO:0000256" key="1">
    <source>
        <dbReference type="ARBA" id="ARBA00004651"/>
    </source>
</evidence>
<feature type="transmembrane region" description="Helical" evidence="11">
    <location>
        <begin position="140"/>
        <end position="162"/>
    </location>
</feature>
<dbReference type="PROSITE" id="PS50929">
    <property type="entry name" value="ABC_TM1F"/>
    <property type="match status" value="1"/>
</dbReference>
<dbReference type="PANTHER" id="PTHR24221">
    <property type="entry name" value="ATP-BINDING CASSETTE SUB-FAMILY B"/>
    <property type="match status" value="1"/>
</dbReference>
<evidence type="ECO:0008006" key="17">
    <source>
        <dbReference type="Google" id="ProtNLM"/>
    </source>
</evidence>
<evidence type="ECO:0000259" key="13">
    <source>
        <dbReference type="PROSITE" id="PS50929"/>
    </source>
</evidence>
<evidence type="ECO:0000256" key="10">
    <source>
        <dbReference type="SAM" id="MobiDB-lite"/>
    </source>
</evidence>
<dbReference type="Gene3D" id="1.20.1560.10">
    <property type="entry name" value="ABC transporter type 1, transmembrane domain"/>
    <property type="match status" value="1"/>
</dbReference>
<dbReference type="InterPro" id="IPR027417">
    <property type="entry name" value="P-loop_NTPase"/>
</dbReference>
<dbReference type="GO" id="GO:0016887">
    <property type="term" value="F:ATP hydrolysis activity"/>
    <property type="evidence" value="ECO:0007669"/>
    <property type="project" value="InterPro"/>
</dbReference>
<dbReference type="GO" id="GO:0005524">
    <property type="term" value="F:ATP binding"/>
    <property type="evidence" value="ECO:0007669"/>
    <property type="project" value="UniProtKB-KW"/>
</dbReference>
<name>A0AA88C552_9BURK</name>
<evidence type="ECO:0000256" key="2">
    <source>
        <dbReference type="ARBA" id="ARBA00022475"/>
    </source>
</evidence>
<dbReference type="PROSITE" id="PS50990">
    <property type="entry name" value="PEPTIDASE_C39"/>
    <property type="match status" value="1"/>
</dbReference>
<keyword evidence="8 11" id="KW-0472">Membrane</keyword>
<dbReference type="GO" id="GO:0043213">
    <property type="term" value="P:bacteriocin transport"/>
    <property type="evidence" value="ECO:0007669"/>
    <property type="project" value="UniProtKB-KW"/>
</dbReference>
<feature type="transmembrane region" description="Helical" evidence="11">
    <location>
        <begin position="358"/>
        <end position="385"/>
    </location>
</feature>